<reference evidence="2" key="1">
    <citation type="journal article" date="2018" name="Nat. Plants">
        <title>Whole-genome landscape of Medicago truncatula symbiotic genes.</title>
        <authorList>
            <person name="Pecrix Y."/>
            <person name="Gamas P."/>
            <person name="Carrere S."/>
        </authorList>
    </citation>
    <scope>NUCLEOTIDE SEQUENCE</scope>
    <source>
        <tissue evidence="2">Leaves</tissue>
    </source>
</reference>
<protein>
    <recommendedName>
        <fullName evidence="3">Transmembrane protein</fullName>
    </recommendedName>
</protein>
<organism evidence="2">
    <name type="scientific">Medicago truncatula</name>
    <name type="common">Barrel medic</name>
    <name type="synonym">Medicago tribuloides</name>
    <dbReference type="NCBI Taxonomy" id="3880"/>
    <lineage>
        <taxon>Eukaryota</taxon>
        <taxon>Viridiplantae</taxon>
        <taxon>Streptophyta</taxon>
        <taxon>Embryophyta</taxon>
        <taxon>Tracheophyta</taxon>
        <taxon>Spermatophyta</taxon>
        <taxon>Magnoliopsida</taxon>
        <taxon>eudicotyledons</taxon>
        <taxon>Gunneridae</taxon>
        <taxon>Pentapetalae</taxon>
        <taxon>rosids</taxon>
        <taxon>fabids</taxon>
        <taxon>Fabales</taxon>
        <taxon>Fabaceae</taxon>
        <taxon>Papilionoideae</taxon>
        <taxon>50 kb inversion clade</taxon>
        <taxon>NPAAA clade</taxon>
        <taxon>Hologalegina</taxon>
        <taxon>IRL clade</taxon>
        <taxon>Trifolieae</taxon>
        <taxon>Medicago</taxon>
    </lineage>
</organism>
<evidence type="ECO:0008006" key="3">
    <source>
        <dbReference type="Google" id="ProtNLM"/>
    </source>
</evidence>
<proteinExistence type="predicted"/>
<keyword evidence="1" id="KW-1133">Transmembrane helix</keyword>
<evidence type="ECO:0000256" key="1">
    <source>
        <dbReference type="SAM" id="Phobius"/>
    </source>
</evidence>
<feature type="transmembrane region" description="Helical" evidence="1">
    <location>
        <begin position="24"/>
        <end position="47"/>
    </location>
</feature>
<keyword evidence="1" id="KW-0472">Membrane</keyword>
<dbReference type="Gramene" id="rna39458">
    <property type="protein sequence ID" value="RHN45224.1"/>
    <property type="gene ID" value="gene39458"/>
</dbReference>
<name>A0A396H0K1_MEDTR</name>
<keyword evidence="1" id="KW-0812">Transmembrane</keyword>
<gene>
    <name evidence="2" type="ORF">MtrunA17_Chr7g0228071</name>
</gene>
<dbReference type="Proteomes" id="UP000265566">
    <property type="component" value="Chromosome 7"/>
</dbReference>
<accession>A0A396H0K1</accession>
<comment type="caution">
    <text evidence="2">The sequence shown here is derived from an EMBL/GenBank/DDBJ whole genome shotgun (WGS) entry which is preliminary data.</text>
</comment>
<dbReference type="EMBL" id="PSQE01000007">
    <property type="protein sequence ID" value="RHN45224.1"/>
    <property type="molecule type" value="Genomic_DNA"/>
</dbReference>
<sequence>MDIENMENFQAEPSNELVSDAPEVTLIFVLFLGKLKLYCIISSWVYIGYLI</sequence>
<evidence type="ECO:0000313" key="2">
    <source>
        <dbReference type="EMBL" id="RHN45224.1"/>
    </source>
</evidence>
<dbReference type="AlphaFoldDB" id="A0A396H0K1"/>